<dbReference type="EMBL" id="CM001218">
    <property type="protein sequence ID" value="AES67921.1"/>
    <property type="molecule type" value="Genomic_DNA"/>
</dbReference>
<name>G7IHZ2_MEDTR</name>
<evidence type="ECO:0000256" key="1">
    <source>
        <dbReference type="SAM" id="Phobius"/>
    </source>
</evidence>
<protein>
    <submittedName>
        <fullName evidence="2">Transmembrane protein, putative</fullName>
    </submittedName>
</protein>
<dbReference type="EnsemblPlants" id="AES67921">
    <property type="protein sequence ID" value="AES67921"/>
    <property type="gene ID" value="MTR_2g100820"/>
</dbReference>
<organism evidence="2 4">
    <name type="scientific">Medicago truncatula</name>
    <name type="common">Barrel medic</name>
    <name type="synonym">Medicago tribuloides</name>
    <dbReference type="NCBI Taxonomy" id="3880"/>
    <lineage>
        <taxon>Eukaryota</taxon>
        <taxon>Viridiplantae</taxon>
        <taxon>Streptophyta</taxon>
        <taxon>Embryophyta</taxon>
        <taxon>Tracheophyta</taxon>
        <taxon>Spermatophyta</taxon>
        <taxon>Magnoliopsida</taxon>
        <taxon>eudicotyledons</taxon>
        <taxon>Gunneridae</taxon>
        <taxon>Pentapetalae</taxon>
        <taxon>rosids</taxon>
        <taxon>fabids</taxon>
        <taxon>Fabales</taxon>
        <taxon>Fabaceae</taxon>
        <taxon>Papilionoideae</taxon>
        <taxon>50 kb inversion clade</taxon>
        <taxon>NPAAA clade</taxon>
        <taxon>Hologalegina</taxon>
        <taxon>IRL clade</taxon>
        <taxon>Trifolieae</taxon>
        <taxon>Medicago</taxon>
    </lineage>
</organism>
<keyword evidence="4" id="KW-1185">Reference proteome</keyword>
<proteinExistence type="predicted"/>
<dbReference type="HOGENOM" id="CLU_2625663_0_0_1"/>
<feature type="transmembrane region" description="Helical" evidence="1">
    <location>
        <begin position="53"/>
        <end position="75"/>
    </location>
</feature>
<reference evidence="3" key="3">
    <citation type="submission" date="2015-04" db="UniProtKB">
        <authorList>
            <consortium name="EnsemblPlants"/>
        </authorList>
    </citation>
    <scope>IDENTIFICATION</scope>
    <source>
        <strain evidence="3">cv. Jemalong A17</strain>
    </source>
</reference>
<evidence type="ECO:0000313" key="3">
    <source>
        <dbReference type="EnsemblPlants" id="AES67921"/>
    </source>
</evidence>
<keyword evidence="1 2" id="KW-0812">Transmembrane</keyword>
<keyword evidence="1" id="KW-1133">Transmembrane helix</keyword>
<reference evidence="2 4" key="2">
    <citation type="journal article" date="2014" name="BMC Genomics">
        <title>An improved genome release (version Mt4.0) for the model legume Medicago truncatula.</title>
        <authorList>
            <person name="Tang H."/>
            <person name="Krishnakumar V."/>
            <person name="Bidwell S."/>
            <person name="Rosen B."/>
            <person name="Chan A."/>
            <person name="Zhou S."/>
            <person name="Gentzbittel L."/>
            <person name="Childs K.L."/>
            <person name="Yandell M."/>
            <person name="Gundlach H."/>
            <person name="Mayer K.F."/>
            <person name="Schwartz D.C."/>
            <person name="Town C.D."/>
        </authorList>
    </citation>
    <scope>GENOME REANNOTATION</scope>
    <source>
        <strain evidence="3 4">cv. Jemalong A17</strain>
    </source>
</reference>
<accession>G7IHZ2</accession>
<keyword evidence="1" id="KW-0472">Membrane</keyword>
<dbReference type="Proteomes" id="UP000002051">
    <property type="component" value="Chromosome 2"/>
</dbReference>
<feature type="transmembrane region" description="Helical" evidence="1">
    <location>
        <begin position="24"/>
        <end position="41"/>
    </location>
</feature>
<dbReference type="AlphaFoldDB" id="G7IHZ2"/>
<dbReference type="PaxDb" id="3880-AES67921"/>
<evidence type="ECO:0000313" key="4">
    <source>
        <dbReference type="Proteomes" id="UP000002051"/>
    </source>
</evidence>
<sequence>MTRTRPTEIDCHVRGSLENSKQRYSLLASSVFFTIAIEVQNDIYVPYVRMVRGLGVGLALIMLNMILCMSLSIICKRC</sequence>
<evidence type="ECO:0000313" key="2">
    <source>
        <dbReference type="EMBL" id="AES67921.1"/>
    </source>
</evidence>
<reference evidence="2 4" key="1">
    <citation type="journal article" date="2011" name="Nature">
        <title>The Medicago genome provides insight into the evolution of rhizobial symbioses.</title>
        <authorList>
            <person name="Young N.D."/>
            <person name="Debelle F."/>
            <person name="Oldroyd G.E."/>
            <person name="Geurts R."/>
            <person name="Cannon S.B."/>
            <person name="Udvardi M.K."/>
            <person name="Benedito V.A."/>
            <person name="Mayer K.F."/>
            <person name="Gouzy J."/>
            <person name="Schoof H."/>
            <person name="Van de Peer Y."/>
            <person name="Proost S."/>
            <person name="Cook D.R."/>
            <person name="Meyers B.C."/>
            <person name="Spannagl M."/>
            <person name="Cheung F."/>
            <person name="De Mita S."/>
            <person name="Krishnakumar V."/>
            <person name="Gundlach H."/>
            <person name="Zhou S."/>
            <person name="Mudge J."/>
            <person name="Bharti A.K."/>
            <person name="Murray J.D."/>
            <person name="Naoumkina M.A."/>
            <person name="Rosen B."/>
            <person name="Silverstein K.A."/>
            <person name="Tang H."/>
            <person name="Rombauts S."/>
            <person name="Zhao P.X."/>
            <person name="Zhou P."/>
            <person name="Barbe V."/>
            <person name="Bardou P."/>
            <person name="Bechner M."/>
            <person name="Bellec A."/>
            <person name="Berger A."/>
            <person name="Berges H."/>
            <person name="Bidwell S."/>
            <person name="Bisseling T."/>
            <person name="Choisne N."/>
            <person name="Couloux A."/>
            <person name="Denny R."/>
            <person name="Deshpande S."/>
            <person name="Dai X."/>
            <person name="Doyle J.J."/>
            <person name="Dudez A.M."/>
            <person name="Farmer A.D."/>
            <person name="Fouteau S."/>
            <person name="Franken C."/>
            <person name="Gibelin C."/>
            <person name="Gish J."/>
            <person name="Goldstein S."/>
            <person name="Gonzalez A.J."/>
            <person name="Green P.J."/>
            <person name="Hallab A."/>
            <person name="Hartog M."/>
            <person name="Hua A."/>
            <person name="Humphray S.J."/>
            <person name="Jeong D.H."/>
            <person name="Jing Y."/>
            <person name="Jocker A."/>
            <person name="Kenton S.M."/>
            <person name="Kim D.J."/>
            <person name="Klee K."/>
            <person name="Lai H."/>
            <person name="Lang C."/>
            <person name="Lin S."/>
            <person name="Macmil S.L."/>
            <person name="Magdelenat G."/>
            <person name="Matthews L."/>
            <person name="McCorrison J."/>
            <person name="Monaghan E.L."/>
            <person name="Mun J.H."/>
            <person name="Najar F.Z."/>
            <person name="Nicholson C."/>
            <person name="Noirot C."/>
            <person name="O'Bleness M."/>
            <person name="Paule C.R."/>
            <person name="Poulain J."/>
            <person name="Prion F."/>
            <person name="Qin B."/>
            <person name="Qu C."/>
            <person name="Retzel E.F."/>
            <person name="Riddle C."/>
            <person name="Sallet E."/>
            <person name="Samain S."/>
            <person name="Samson N."/>
            <person name="Sanders I."/>
            <person name="Saurat O."/>
            <person name="Scarpelli C."/>
            <person name="Schiex T."/>
            <person name="Segurens B."/>
            <person name="Severin A.J."/>
            <person name="Sherrier D.J."/>
            <person name="Shi R."/>
            <person name="Sims S."/>
            <person name="Singer S.R."/>
            <person name="Sinharoy S."/>
            <person name="Sterck L."/>
            <person name="Viollet A."/>
            <person name="Wang B.B."/>
            <person name="Wang K."/>
            <person name="Wang M."/>
            <person name="Wang X."/>
            <person name="Warfsmann J."/>
            <person name="Weissenbach J."/>
            <person name="White D.D."/>
            <person name="White J.D."/>
            <person name="Wiley G.B."/>
            <person name="Wincker P."/>
            <person name="Xing Y."/>
            <person name="Yang L."/>
            <person name="Yao Z."/>
            <person name="Ying F."/>
            <person name="Zhai J."/>
            <person name="Zhou L."/>
            <person name="Zuber A."/>
            <person name="Denarie J."/>
            <person name="Dixon R.A."/>
            <person name="May G.D."/>
            <person name="Schwartz D.C."/>
            <person name="Rogers J."/>
            <person name="Quetier F."/>
            <person name="Town C.D."/>
            <person name="Roe B.A."/>
        </authorList>
    </citation>
    <scope>NUCLEOTIDE SEQUENCE [LARGE SCALE GENOMIC DNA]</scope>
    <source>
        <strain evidence="2">A17</strain>
        <strain evidence="3 4">cv. Jemalong A17</strain>
    </source>
</reference>
<gene>
    <name evidence="2" type="ordered locus">MTR_2g100820</name>
</gene>